<feature type="region of interest" description="Disordered" evidence="3">
    <location>
        <begin position="460"/>
        <end position="498"/>
    </location>
</feature>
<evidence type="ECO:0000256" key="3">
    <source>
        <dbReference type="SAM" id="MobiDB-lite"/>
    </source>
</evidence>
<evidence type="ECO:0000313" key="5">
    <source>
        <dbReference type="EMBL" id="KAI9635529.1"/>
    </source>
</evidence>
<dbReference type="Gene3D" id="1.10.10.60">
    <property type="entry name" value="Homeodomain-like"/>
    <property type="match status" value="1"/>
</dbReference>
<evidence type="ECO:0000313" key="6">
    <source>
        <dbReference type="Proteomes" id="UP001164286"/>
    </source>
</evidence>
<dbReference type="GeneID" id="77732042"/>
<keyword evidence="1 2" id="KW-0238">DNA-binding</keyword>
<comment type="caution">
    <text evidence="5">The sequence shown here is derived from an EMBL/GenBank/DDBJ whole genome shotgun (WGS) entry which is preliminary data.</text>
</comment>
<dbReference type="InterPro" id="IPR001356">
    <property type="entry name" value="HD"/>
</dbReference>
<protein>
    <recommendedName>
        <fullName evidence="4">Homeobox domain-containing protein</fullName>
    </recommendedName>
</protein>
<dbReference type="AlphaFoldDB" id="A0AA38HAS6"/>
<evidence type="ECO:0000256" key="1">
    <source>
        <dbReference type="PROSITE-ProRule" id="PRU00108"/>
    </source>
</evidence>
<dbReference type="SUPFAM" id="SSF46689">
    <property type="entry name" value="Homeodomain-like"/>
    <property type="match status" value="1"/>
</dbReference>
<dbReference type="SMART" id="SM00389">
    <property type="entry name" value="HOX"/>
    <property type="match status" value="1"/>
</dbReference>
<feature type="compositionally biased region" description="Basic and acidic residues" evidence="3">
    <location>
        <begin position="262"/>
        <end position="271"/>
    </location>
</feature>
<reference evidence="5" key="1">
    <citation type="journal article" date="2022" name="G3 (Bethesda)">
        <title>High quality genome of the basidiomycete yeast Dioszegia hungarica PDD-24b-2 isolated from cloud water.</title>
        <authorList>
            <person name="Jarrige D."/>
            <person name="Haridas S."/>
            <person name="Bleykasten-Grosshans C."/>
            <person name="Joly M."/>
            <person name="Nadalig T."/>
            <person name="Sancelme M."/>
            <person name="Vuilleumier S."/>
            <person name="Grigoriev I.V."/>
            <person name="Amato P."/>
            <person name="Bringel F."/>
        </authorList>
    </citation>
    <scope>NUCLEOTIDE SEQUENCE</scope>
    <source>
        <strain evidence="5">PDD-24b-2</strain>
    </source>
</reference>
<feature type="DNA-binding region" description="Homeobox" evidence="1">
    <location>
        <begin position="136"/>
        <end position="182"/>
    </location>
</feature>
<keyword evidence="6" id="KW-1185">Reference proteome</keyword>
<feature type="domain" description="Homeobox" evidence="4">
    <location>
        <begin position="134"/>
        <end position="181"/>
    </location>
</feature>
<keyword evidence="1 2" id="KW-0371">Homeobox</keyword>
<feature type="region of interest" description="Disordered" evidence="3">
    <location>
        <begin position="68"/>
        <end position="97"/>
    </location>
</feature>
<dbReference type="PROSITE" id="PS50071">
    <property type="entry name" value="HOMEOBOX_2"/>
    <property type="match status" value="1"/>
</dbReference>
<organism evidence="5 6">
    <name type="scientific">Dioszegia hungarica</name>
    <dbReference type="NCBI Taxonomy" id="4972"/>
    <lineage>
        <taxon>Eukaryota</taxon>
        <taxon>Fungi</taxon>
        <taxon>Dikarya</taxon>
        <taxon>Basidiomycota</taxon>
        <taxon>Agaricomycotina</taxon>
        <taxon>Tremellomycetes</taxon>
        <taxon>Tremellales</taxon>
        <taxon>Bulleribasidiaceae</taxon>
        <taxon>Dioszegia</taxon>
    </lineage>
</organism>
<sequence>MSTHNSPQGPEDHARLAEDFPSPSAALHLDMAAELERQAAVAATTDAMEAAEVSMQHDDDEAHQLEQQLHHGHHMDQGDEGEGGEMKLSEEQNQQPGPMTLEAGMRRSGVLHLESFYTPTPHPPKESHIPASRQLEIMREFYMRNPTPSRAELDMLAEKTGRPWRKVREYFRQRRNKGRGIQDLDGVPEPARATGWLQMSYRSADPSTSLSQLGLYSAYRTRFDPYHTHTPLMTGQELIQLAIATFPGCEMARDEGEYVLKGMDKRDKEEERADEDEDSGKVDKGIDGLVEPVRASTWLLNNFQQAESSSTAQPLTQTDLYTAYATRFSFTPPPAPSHPSPLPQVPHLPTELALHNLDGIASGLGETEDAHGSSPTYPPLPVQRLLDPLELITLTRMTFPECEPVVDEQGRFVVRGIAKREGVKDAEVGEMFPFAAMNAPRPSSPSHPLTSLLKRKLAQLHSDPDDPEVDSPGPSKRLPRTLSHVDAQIPGDAGEEITAEDRKLIDGLKRFRGSKLGQEVRDVCISQ</sequence>
<feature type="region of interest" description="Disordered" evidence="3">
    <location>
        <begin position="1"/>
        <end position="25"/>
    </location>
</feature>
<dbReference type="InterPro" id="IPR009057">
    <property type="entry name" value="Homeodomain-like_sf"/>
</dbReference>
<evidence type="ECO:0000256" key="2">
    <source>
        <dbReference type="RuleBase" id="RU000682"/>
    </source>
</evidence>
<dbReference type="EMBL" id="JAKWFO010000005">
    <property type="protein sequence ID" value="KAI9635529.1"/>
    <property type="molecule type" value="Genomic_DNA"/>
</dbReference>
<gene>
    <name evidence="5" type="ORF">MKK02DRAFT_44219</name>
</gene>
<feature type="region of interest" description="Disordered" evidence="3">
    <location>
        <begin position="262"/>
        <end position="285"/>
    </location>
</feature>
<dbReference type="GO" id="GO:0005634">
    <property type="term" value="C:nucleus"/>
    <property type="evidence" value="ECO:0007669"/>
    <property type="project" value="UniProtKB-SubCell"/>
</dbReference>
<proteinExistence type="predicted"/>
<dbReference type="Pfam" id="PF00046">
    <property type="entry name" value="Homeodomain"/>
    <property type="match status" value="1"/>
</dbReference>
<accession>A0AA38HAS6</accession>
<dbReference type="GO" id="GO:0003677">
    <property type="term" value="F:DNA binding"/>
    <property type="evidence" value="ECO:0007669"/>
    <property type="project" value="UniProtKB-UniRule"/>
</dbReference>
<keyword evidence="1 2" id="KW-0539">Nucleus</keyword>
<name>A0AA38HAS6_9TREE</name>
<dbReference type="CDD" id="cd00086">
    <property type="entry name" value="homeodomain"/>
    <property type="match status" value="1"/>
</dbReference>
<evidence type="ECO:0000259" key="4">
    <source>
        <dbReference type="PROSITE" id="PS50071"/>
    </source>
</evidence>
<dbReference type="Proteomes" id="UP001164286">
    <property type="component" value="Unassembled WGS sequence"/>
</dbReference>
<dbReference type="RefSeq" id="XP_052945306.1">
    <property type="nucleotide sequence ID" value="XM_053092837.1"/>
</dbReference>
<comment type="subcellular location">
    <subcellularLocation>
        <location evidence="1 2">Nucleus</location>
    </subcellularLocation>
</comment>